<evidence type="ECO:0000313" key="2">
    <source>
        <dbReference type="Proteomes" id="UP000033882"/>
    </source>
</evidence>
<accession>A0A0G1X847</accession>
<protein>
    <submittedName>
        <fullName evidence="1">Uncharacterized protein</fullName>
    </submittedName>
</protein>
<proteinExistence type="predicted"/>
<sequence>MLTPGLINEFQNIIQKEYGIALSDRDASEIANNLTGYFDLLAKIHHRDQTSAEAPDLILPKGSNQGL</sequence>
<reference evidence="1 2" key="1">
    <citation type="journal article" date="2015" name="Nature">
        <title>rRNA introns, odd ribosomes, and small enigmatic genomes across a large radiation of phyla.</title>
        <authorList>
            <person name="Brown C.T."/>
            <person name="Hug L.A."/>
            <person name="Thomas B.C."/>
            <person name="Sharon I."/>
            <person name="Castelle C.J."/>
            <person name="Singh A."/>
            <person name="Wilkins M.J."/>
            <person name="Williams K.H."/>
            <person name="Banfield J.F."/>
        </authorList>
    </citation>
    <scope>NUCLEOTIDE SEQUENCE [LARGE SCALE GENOMIC DNA]</scope>
</reference>
<organism evidence="1 2">
    <name type="scientific">Candidatus Wolfebacteria bacterium GW2011_GWA2_47_9b</name>
    <dbReference type="NCBI Taxonomy" id="1619005"/>
    <lineage>
        <taxon>Bacteria</taxon>
        <taxon>Candidatus Wolfeibacteriota</taxon>
    </lineage>
</organism>
<comment type="caution">
    <text evidence="1">The sequence shown here is derived from an EMBL/GenBank/DDBJ whole genome shotgun (WGS) entry which is preliminary data.</text>
</comment>
<gene>
    <name evidence="1" type="ORF">UY19_C0001G0017</name>
</gene>
<name>A0A0G1X847_9BACT</name>
<dbReference type="Proteomes" id="UP000033882">
    <property type="component" value="Unassembled WGS sequence"/>
</dbReference>
<evidence type="ECO:0000313" key="1">
    <source>
        <dbReference type="EMBL" id="KKU90540.1"/>
    </source>
</evidence>
<dbReference type="EMBL" id="LCPB01000001">
    <property type="protein sequence ID" value="KKU90540.1"/>
    <property type="molecule type" value="Genomic_DNA"/>
</dbReference>
<dbReference type="AlphaFoldDB" id="A0A0G1X847"/>